<dbReference type="RefSeq" id="WP_085756594.1">
    <property type="nucleotide sequence ID" value="NZ_CP021023.1"/>
</dbReference>
<keyword evidence="4" id="KW-0812">Transmembrane</keyword>
<organism evidence="7 8">
    <name type="scientific">Sedimentisphaera salicampi</name>
    <dbReference type="NCBI Taxonomy" id="1941349"/>
    <lineage>
        <taxon>Bacteria</taxon>
        <taxon>Pseudomonadati</taxon>
        <taxon>Planctomycetota</taxon>
        <taxon>Phycisphaerae</taxon>
        <taxon>Sedimentisphaerales</taxon>
        <taxon>Sedimentisphaeraceae</taxon>
        <taxon>Sedimentisphaera</taxon>
    </lineage>
</organism>
<evidence type="ECO:0000313" key="7">
    <source>
        <dbReference type="EMBL" id="ARN57979.1"/>
    </source>
</evidence>
<dbReference type="EMBL" id="CP021023">
    <property type="protein sequence ID" value="ARN57979.1"/>
    <property type="molecule type" value="Genomic_DNA"/>
</dbReference>
<feature type="domain" description="CNNM transmembrane" evidence="6">
    <location>
        <begin position="1"/>
        <end position="135"/>
    </location>
</feature>
<accession>A0A1W6LQC9</accession>
<dbReference type="PANTHER" id="PTHR22777:SF17">
    <property type="entry name" value="UPF0053 PROTEIN SLL0260"/>
    <property type="match status" value="1"/>
</dbReference>
<dbReference type="InterPro" id="IPR046342">
    <property type="entry name" value="CBS_dom_sf"/>
</dbReference>
<keyword evidence="1" id="KW-0677">Repeat</keyword>
<keyword evidence="4" id="KW-0472">Membrane</keyword>
<sequence>MILTVLILFCLFIFMSAFFSGSETGLYSASKVRINVGAESGEKKYKHLLELINEPAELIFTILTGNNIATLAVSWCGTFIFASYWPENAELINTCAAAPLLFIFGEVVPKTLFLSRPEPLMLRSSYPLLLIHRLFGKIGVRCFFKRISGFFEKLFDISSDNEYYRITSRMTKVFDATIEEGYLSSIQRSIIARTSAITRLKVSQVMIRKEDIVSVRIDAGRDELLEIMRKHPFTRLPVYRINRNDMEGYVNIYELLSKPKTDFSIAGSMLKIHTYKSNEAVISVMKDMNENGRQIALVEKAGSKSKRIVGLITLKDLAEELTGELEAF</sequence>
<dbReference type="GO" id="GO:0005886">
    <property type="term" value="C:plasma membrane"/>
    <property type="evidence" value="ECO:0007669"/>
    <property type="project" value="TreeGrafter"/>
</dbReference>
<protein>
    <submittedName>
        <fullName evidence="7">Gliding motility-associated protein GldE</fullName>
    </submittedName>
</protein>
<gene>
    <name evidence="7" type="ORF">STSP1_02405</name>
</gene>
<dbReference type="InterPro" id="IPR000644">
    <property type="entry name" value="CBS_dom"/>
</dbReference>
<dbReference type="Gene3D" id="3.10.580.10">
    <property type="entry name" value="CBS-domain"/>
    <property type="match status" value="1"/>
</dbReference>
<feature type="domain" description="CBS" evidence="5">
    <location>
        <begin position="206"/>
        <end position="265"/>
    </location>
</feature>
<evidence type="ECO:0000256" key="2">
    <source>
        <dbReference type="ARBA" id="ARBA00023122"/>
    </source>
</evidence>
<name>A0A1W6LQC9_9BACT</name>
<evidence type="ECO:0000313" key="8">
    <source>
        <dbReference type="Proteomes" id="UP000193334"/>
    </source>
</evidence>
<dbReference type="SUPFAM" id="SSF54631">
    <property type="entry name" value="CBS-domain pair"/>
    <property type="match status" value="1"/>
</dbReference>
<keyword evidence="8" id="KW-1185">Reference proteome</keyword>
<dbReference type="AlphaFoldDB" id="A0A1W6LQC9"/>
<evidence type="ECO:0000256" key="3">
    <source>
        <dbReference type="PROSITE-ProRule" id="PRU00703"/>
    </source>
</evidence>
<dbReference type="STRING" id="1941349.STSP1_02405"/>
<dbReference type="Pfam" id="PF01595">
    <property type="entry name" value="CNNM"/>
    <property type="match status" value="1"/>
</dbReference>
<reference evidence="8" key="1">
    <citation type="submission" date="2017-04" db="EMBL/GenBank/DDBJ databases">
        <title>Comparative genomics and description of representatives of a novel lineage of planctomycetes thriving in anoxic sediments.</title>
        <authorList>
            <person name="Spring S."/>
            <person name="Bunk B."/>
            <person name="Sproer C."/>
        </authorList>
    </citation>
    <scope>NUCLEOTIDE SEQUENCE [LARGE SCALE GENOMIC DNA]</scope>
    <source>
        <strain evidence="8">ST-PulAB-D4</strain>
    </source>
</reference>
<evidence type="ECO:0000256" key="1">
    <source>
        <dbReference type="ARBA" id="ARBA00022737"/>
    </source>
</evidence>
<dbReference type="KEGG" id="pbp:STSP1_02405"/>
<dbReference type="InterPro" id="IPR002550">
    <property type="entry name" value="CNNM"/>
</dbReference>
<keyword evidence="4" id="KW-1133">Transmembrane helix</keyword>
<dbReference type="Proteomes" id="UP000193334">
    <property type="component" value="Chromosome"/>
</dbReference>
<evidence type="ECO:0000259" key="6">
    <source>
        <dbReference type="PROSITE" id="PS51846"/>
    </source>
</evidence>
<evidence type="ECO:0000256" key="4">
    <source>
        <dbReference type="PROSITE-ProRule" id="PRU01193"/>
    </source>
</evidence>
<evidence type="ECO:0000259" key="5">
    <source>
        <dbReference type="PROSITE" id="PS51371"/>
    </source>
</evidence>
<proteinExistence type="predicted"/>
<keyword evidence="2 3" id="KW-0129">CBS domain</keyword>
<dbReference type="PANTHER" id="PTHR22777">
    <property type="entry name" value="HEMOLYSIN-RELATED"/>
    <property type="match status" value="1"/>
</dbReference>
<dbReference type="PROSITE" id="PS51846">
    <property type="entry name" value="CNNM"/>
    <property type="match status" value="1"/>
</dbReference>
<dbReference type="PROSITE" id="PS51371">
    <property type="entry name" value="CBS"/>
    <property type="match status" value="1"/>
</dbReference>
<dbReference type="Pfam" id="PF00571">
    <property type="entry name" value="CBS"/>
    <property type="match status" value="1"/>
</dbReference>